<gene>
    <name evidence="1" type="ORF">BMON_0968</name>
</gene>
<comment type="caution">
    <text evidence="1">The sequence shown here is derived from an EMBL/GenBank/DDBJ whole genome shotgun (WGS) entry which is preliminary data.</text>
</comment>
<dbReference type="AlphaFoldDB" id="A0A087C1Y1"/>
<accession>A0A087C1Y1</accession>
<proteinExistence type="predicted"/>
<name>A0A087C1Y1_9BIFI</name>
<dbReference type="Proteomes" id="UP000029082">
    <property type="component" value="Unassembled WGS sequence"/>
</dbReference>
<reference evidence="1 2" key="1">
    <citation type="submission" date="2014-03" db="EMBL/GenBank/DDBJ databases">
        <title>Genomics of Bifidobacteria.</title>
        <authorList>
            <person name="Ventura M."/>
            <person name="Milani C."/>
            <person name="Lugli G.A."/>
        </authorList>
    </citation>
    <scope>NUCLEOTIDE SEQUENCE [LARGE SCALE GENOMIC DNA]</scope>
    <source>
        <strain evidence="1 2">DSM 21395</strain>
    </source>
</reference>
<dbReference type="EMBL" id="JGZE01000008">
    <property type="protein sequence ID" value="KFI77281.1"/>
    <property type="molecule type" value="Genomic_DNA"/>
</dbReference>
<evidence type="ECO:0000313" key="1">
    <source>
        <dbReference type="EMBL" id="KFI77281.1"/>
    </source>
</evidence>
<organism evidence="1 2">
    <name type="scientific">Bifidobacterium mongoliense DSM 21395</name>
    <dbReference type="NCBI Taxonomy" id="1437603"/>
    <lineage>
        <taxon>Bacteria</taxon>
        <taxon>Bacillati</taxon>
        <taxon>Actinomycetota</taxon>
        <taxon>Actinomycetes</taxon>
        <taxon>Bifidobacteriales</taxon>
        <taxon>Bifidobacteriaceae</taxon>
        <taxon>Bifidobacterium</taxon>
    </lineage>
</organism>
<sequence>MPDTIIQVNQAMFETQLDRMVTQKVTEIRGPDAGRFRPTRSPVPHATSAPVAGRRIVPVITSVN</sequence>
<keyword evidence="2" id="KW-1185">Reference proteome</keyword>
<protein>
    <submittedName>
        <fullName evidence="1">Uncharacterized protein</fullName>
    </submittedName>
</protein>
<evidence type="ECO:0000313" key="2">
    <source>
        <dbReference type="Proteomes" id="UP000029082"/>
    </source>
</evidence>